<dbReference type="Pfam" id="PF00109">
    <property type="entry name" value="ketoacyl-synt"/>
    <property type="match status" value="1"/>
</dbReference>
<dbReference type="Pfam" id="PF08659">
    <property type="entry name" value="KR"/>
    <property type="match status" value="1"/>
</dbReference>
<keyword evidence="1" id="KW-0596">Phosphopantetheine</keyword>
<dbReference type="PROSITE" id="PS52004">
    <property type="entry name" value="KS3_2"/>
    <property type="match status" value="1"/>
</dbReference>
<dbReference type="PANTHER" id="PTHR43775">
    <property type="entry name" value="FATTY ACID SYNTHASE"/>
    <property type="match status" value="1"/>
</dbReference>
<keyword evidence="2" id="KW-0597">Phosphoprotein</keyword>
<evidence type="ECO:0000256" key="5">
    <source>
        <dbReference type="ARBA" id="ARBA00023268"/>
    </source>
</evidence>
<dbReference type="InterPro" id="IPR016035">
    <property type="entry name" value="Acyl_Trfase/lysoPLipase"/>
</dbReference>
<feature type="region of interest" description="C-terminal hotdog fold" evidence="7">
    <location>
        <begin position="1061"/>
        <end position="1208"/>
    </location>
</feature>
<name>A0ABR2HKX1_9PEZI</name>
<dbReference type="SUPFAM" id="SSF47336">
    <property type="entry name" value="ACP-like"/>
    <property type="match status" value="1"/>
</dbReference>
<feature type="domain" description="Ketosynthase family 3 (KS3)" evidence="10">
    <location>
        <begin position="37"/>
        <end position="463"/>
    </location>
</feature>
<dbReference type="SUPFAM" id="SSF55048">
    <property type="entry name" value="Probable ACP-binding domain of malonyl-CoA ACP transacylase"/>
    <property type="match status" value="1"/>
</dbReference>
<dbReference type="PROSITE" id="PS00606">
    <property type="entry name" value="KS3_1"/>
    <property type="match status" value="1"/>
</dbReference>
<evidence type="ECO:0000256" key="8">
    <source>
        <dbReference type="SAM" id="MobiDB-lite"/>
    </source>
</evidence>
<dbReference type="SUPFAM" id="SSF51735">
    <property type="entry name" value="NAD(P)-binding Rossmann-fold domains"/>
    <property type="match status" value="2"/>
</dbReference>
<organism evidence="12 13">
    <name type="scientific">Apiospora arundinis</name>
    <dbReference type="NCBI Taxonomy" id="335852"/>
    <lineage>
        <taxon>Eukaryota</taxon>
        <taxon>Fungi</taxon>
        <taxon>Dikarya</taxon>
        <taxon>Ascomycota</taxon>
        <taxon>Pezizomycotina</taxon>
        <taxon>Sordariomycetes</taxon>
        <taxon>Xylariomycetidae</taxon>
        <taxon>Amphisphaeriales</taxon>
        <taxon>Apiosporaceae</taxon>
        <taxon>Apiospora</taxon>
    </lineage>
</organism>
<evidence type="ECO:0000256" key="1">
    <source>
        <dbReference type="ARBA" id="ARBA00022450"/>
    </source>
</evidence>
<proteinExistence type="predicted"/>
<evidence type="ECO:0000313" key="12">
    <source>
        <dbReference type="EMBL" id="KAK8848565.1"/>
    </source>
</evidence>
<dbReference type="SMART" id="SM00826">
    <property type="entry name" value="PKS_DH"/>
    <property type="match status" value="1"/>
</dbReference>
<dbReference type="InterPro" id="IPR013968">
    <property type="entry name" value="PKS_KR"/>
</dbReference>
<dbReference type="PROSITE" id="PS52019">
    <property type="entry name" value="PKS_MFAS_DH"/>
    <property type="match status" value="1"/>
</dbReference>
<dbReference type="Gene3D" id="1.10.1200.10">
    <property type="entry name" value="ACP-like"/>
    <property type="match status" value="1"/>
</dbReference>
<dbReference type="InterPro" id="IPR014030">
    <property type="entry name" value="Ketoacyl_synth_N"/>
</dbReference>
<dbReference type="SMART" id="SM00822">
    <property type="entry name" value="PKS_KR"/>
    <property type="match status" value="1"/>
</dbReference>
<dbReference type="InterPro" id="IPR049552">
    <property type="entry name" value="PKS_DH_N"/>
</dbReference>
<dbReference type="SUPFAM" id="SSF52151">
    <property type="entry name" value="FabD/lysophospholipase-like"/>
    <property type="match status" value="1"/>
</dbReference>
<gene>
    <name evidence="12" type="ORF">PGQ11_015045</name>
</gene>
<evidence type="ECO:0000256" key="6">
    <source>
        <dbReference type="ARBA" id="ARBA00038879"/>
    </source>
</evidence>
<dbReference type="EMBL" id="JAPCWZ010000010">
    <property type="protein sequence ID" value="KAK8848565.1"/>
    <property type="molecule type" value="Genomic_DNA"/>
</dbReference>
<dbReference type="CDD" id="cd08955">
    <property type="entry name" value="KR_2_FAS_SDR_x"/>
    <property type="match status" value="1"/>
</dbReference>
<dbReference type="Pfam" id="PF00698">
    <property type="entry name" value="Acyl_transf_1"/>
    <property type="match status" value="1"/>
</dbReference>
<dbReference type="PANTHER" id="PTHR43775:SF22">
    <property type="entry name" value="SYNTHASE, PUTATIVE (JCVI)-RELATED"/>
    <property type="match status" value="1"/>
</dbReference>
<dbReference type="InterPro" id="IPR018201">
    <property type="entry name" value="Ketoacyl_synth_AS"/>
</dbReference>
<evidence type="ECO:0000256" key="4">
    <source>
        <dbReference type="ARBA" id="ARBA00023002"/>
    </source>
</evidence>
<dbReference type="InterPro" id="IPR050091">
    <property type="entry name" value="PKS_NRPS_Biosynth_Enz"/>
</dbReference>
<dbReference type="EC" id="2.3.1.165" evidence="6"/>
<dbReference type="InterPro" id="IPR036736">
    <property type="entry name" value="ACP-like_sf"/>
</dbReference>
<dbReference type="Proteomes" id="UP001390339">
    <property type="component" value="Unassembled WGS sequence"/>
</dbReference>
<evidence type="ECO:0000256" key="3">
    <source>
        <dbReference type="ARBA" id="ARBA00022679"/>
    </source>
</evidence>
<feature type="region of interest" description="Disordered" evidence="8">
    <location>
        <begin position="1682"/>
        <end position="1709"/>
    </location>
</feature>
<comment type="caution">
    <text evidence="12">The sequence shown here is derived from an EMBL/GenBank/DDBJ whole genome shotgun (WGS) entry which is preliminary data.</text>
</comment>
<dbReference type="Pfam" id="PF00550">
    <property type="entry name" value="PP-binding"/>
    <property type="match status" value="1"/>
</dbReference>
<dbReference type="InterPro" id="IPR036291">
    <property type="entry name" value="NAD(P)-bd_dom_sf"/>
</dbReference>
<dbReference type="Gene3D" id="3.40.47.10">
    <property type="match status" value="1"/>
</dbReference>
<dbReference type="InterPro" id="IPR009081">
    <property type="entry name" value="PP-bd_ACP"/>
</dbReference>
<feature type="region of interest" description="N-terminal hotdog fold" evidence="7">
    <location>
        <begin position="932"/>
        <end position="1046"/>
    </location>
</feature>
<dbReference type="InterPro" id="IPR057326">
    <property type="entry name" value="KR_dom"/>
</dbReference>
<evidence type="ECO:0000259" key="9">
    <source>
        <dbReference type="PROSITE" id="PS50075"/>
    </source>
</evidence>
<evidence type="ECO:0000256" key="2">
    <source>
        <dbReference type="ARBA" id="ARBA00022553"/>
    </source>
</evidence>
<dbReference type="InterPro" id="IPR020806">
    <property type="entry name" value="PKS_PP-bd"/>
</dbReference>
<feature type="active site" description="Proton donor; for dehydratase activity" evidence="7">
    <location>
        <position position="1122"/>
    </location>
</feature>
<evidence type="ECO:0000259" key="10">
    <source>
        <dbReference type="PROSITE" id="PS52004"/>
    </source>
</evidence>
<dbReference type="SMART" id="SM00827">
    <property type="entry name" value="PKS_AT"/>
    <property type="match status" value="1"/>
</dbReference>
<dbReference type="InterPro" id="IPR016039">
    <property type="entry name" value="Thiolase-like"/>
</dbReference>
<dbReference type="Pfam" id="PF21089">
    <property type="entry name" value="PKS_DH_N"/>
    <property type="match status" value="1"/>
</dbReference>
<keyword evidence="4" id="KW-0560">Oxidoreductase</keyword>
<accession>A0ABR2HKX1</accession>
<evidence type="ECO:0000256" key="7">
    <source>
        <dbReference type="PROSITE-ProRule" id="PRU01363"/>
    </source>
</evidence>
<dbReference type="InterPro" id="IPR014043">
    <property type="entry name" value="Acyl_transferase_dom"/>
</dbReference>
<dbReference type="InterPro" id="IPR042104">
    <property type="entry name" value="PKS_dehydratase_sf"/>
</dbReference>
<dbReference type="SMART" id="SM00825">
    <property type="entry name" value="PKS_KS"/>
    <property type="match status" value="1"/>
</dbReference>
<dbReference type="Gene3D" id="3.10.129.110">
    <property type="entry name" value="Polyketide synthase dehydratase"/>
    <property type="match status" value="1"/>
</dbReference>
<feature type="active site" description="Proton acceptor; for dehydratase activity" evidence="7">
    <location>
        <position position="964"/>
    </location>
</feature>
<dbReference type="Gene3D" id="3.30.70.250">
    <property type="entry name" value="Malonyl-CoA ACP transacylase, ACP-binding"/>
    <property type="match status" value="1"/>
</dbReference>
<dbReference type="InterPro" id="IPR001227">
    <property type="entry name" value="Ac_transferase_dom_sf"/>
</dbReference>
<evidence type="ECO:0000313" key="13">
    <source>
        <dbReference type="Proteomes" id="UP001390339"/>
    </source>
</evidence>
<dbReference type="Pfam" id="PF02801">
    <property type="entry name" value="Ketoacyl-synt_C"/>
    <property type="match status" value="1"/>
</dbReference>
<sequence>MEASGSDQFTPQVSAPGSEYSTPATSGDSLSSIDVLNDDVAIIGMACRTAGGNNTPEKLWKFLMDKRDASGDNPSWRWEPWIRRDLRNAKVIEKTLSKGYFIPDLENFDAAFFGISPKEAEQMDPHQRLGLEVTWEALEDAGIDPKSLSGSDTAVYMGVDSDDYSRLLLEDIPNIEAWMGIGTTAHGIPNRISYHLDLMGPSAAVDAACASSLCAVHIGRQAILNGDSRVAIVGGVNVCLSPALFHMLGSAGALSPDGVCLSFDDDAHGYARGEGAAVLILKRLSHAIIDGDEVLATLKGTAVAQDGKTNGIMAPNAKAQELVARKALQVAGNIDPLSVGYIEAHATSTSLGDPTEISAISAVYGAGRSAAAPAFVGSIKPNVGHLEAAAGAISLVKAVMAVKKGEIPPQTRLNKLNTKVDWANSGLHVVRDKVTWQGHEGVRRAAVCSYGYGGTVSHAIIEQSQVAVPFSSATVESDSTPTILVVSAPQEKRLSIQSTAQADWISTEGACEDLKAIASTLAQRRAHHDFRAAFVVSSHAEAAEAFNSVVKGTTGEWSAHGRKFDSSASREVVWVFSGHGAQWADMGKELLLDPFFYKAVAPLDSIVSQELGYSAIDSLRKGKFDNSDEIQVLTYLVQVGLSQVLRSKGAQPHAVIGHSVGEIAASVAAGCLTPEEGALIVTRRARLYAQVKGLGGMSLVSLPFAEVAAELVGRKDIVAAIDSSPSSCVVSGAIAPLAEYVEGLKQRGIRCFQVKTDIAFHSPMLEALTAPLQDALSGVLEPQVPTAKLYSTSLADSRSQDPRDAKYWVNNMISPVWLTSAVNAAMEDGYRTFLEVSAHPIVSHSINETLLDKDLKEFAVIPTMKKDKPAHKSILLAIAQLYVRGAQVNFGAFLGRKWCSNVPGFVWSQKPYWKEVSTGSVGAETLHDADKHTMLGQRVSIAGSNTTLYSTKLEQSNKPFPRPHELHGTNIVPAAVYVNTFFHATGATVITGMTLSNPLPITDDSRNVQVVVENDSVKVASRLSSSDDKAWMTHSAARWSAEPLTPPAPPVDIDAVKKRIGRILPNDFSINYLTKVGVAGIAFPWAVTEHYGNPHEMMARVDVDPDNEVVPWDPSSWAPVLDAASSVGATIFSDDAKLRIVSQIDKALLYSDQPAPKICYLHVTETLQVANDDPMARSADVSVLSTQGELLAQFQGLTLAEVNGDRGVSQGIQGLVHQLSWVPPPLSEKPLKLDQVVLLSDEIEKMDRYETDLNGKFSEVIKMGTTDLKEERMSSLLGGKISAVVYCPGPVASFEEIAGSAHRFIWNVAKAVRAIVKNGFVAKFFIITDRVFAAESATALAQGPLYGLARVVALEHPDIWGGLIDNEGSSFPLLPLKYVHGRDIVRFVDGVPRVAHMRPFTKEQLHPASSKKTLLPKPEGTYLITGGLGVLGLETCDFLIEKGARRIVIVSRRGLLPRGEWAAAPESLAPILRRIQAMEDRGASIHVVPLDIGAADAHDRLLGALDRLSLPPVKGVIHASGVLEDSLLSETTEDSFARVLSPKISGALALHRAFPPVAAGGLDFFVLYSSIGQLVGTSGQSSYGSGNAFLDTLAAHRRQLGDNAIAFQWTAWRGLGMGTSAFLALELETKGITDITRREGFTAWEHMCRYNVDQVVVTRCRTLEEDEPLPCPLLEDIAIRRRPRSQDISSSPAAPETETGGGEARPTSEAELRDWLSGKIRGCLGSILKIDDMDDIDDRVALADIGVDSVMTIVLRQKLQGVLKIKVPQTLTWNYPTVAAMVEWFVKQFKDEGATS</sequence>
<feature type="domain" description="Carrier" evidence="9">
    <location>
        <begin position="1714"/>
        <end position="1789"/>
    </location>
</feature>
<dbReference type="InterPro" id="IPR049900">
    <property type="entry name" value="PKS_mFAS_DH"/>
</dbReference>
<dbReference type="SUPFAM" id="SSF53901">
    <property type="entry name" value="Thiolase-like"/>
    <property type="match status" value="1"/>
</dbReference>
<protein>
    <recommendedName>
        <fullName evidence="6">6-methylsalicylic acid synthase</fullName>
        <ecNumber evidence="6">2.3.1.165</ecNumber>
    </recommendedName>
</protein>
<dbReference type="InterPro" id="IPR020841">
    <property type="entry name" value="PKS_Beta-ketoAc_synthase_dom"/>
</dbReference>
<feature type="region of interest" description="Disordered" evidence="8">
    <location>
        <begin position="1"/>
        <end position="28"/>
    </location>
</feature>
<dbReference type="PROSITE" id="PS50075">
    <property type="entry name" value="CARRIER"/>
    <property type="match status" value="1"/>
</dbReference>
<dbReference type="Gene3D" id="3.40.366.10">
    <property type="entry name" value="Malonyl-Coenzyme A Acyl Carrier Protein, domain 2"/>
    <property type="match status" value="1"/>
</dbReference>
<dbReference type="Pfam" id="PF16197">
    <property type="entry name" value="KAsynt_C_assoc"/>
    <property type="match status" value="1"/>
</dbReference>
<evidence type="ECO:0000259" key="11">
    <source>
        <dbReference type="PROSITE" id="PS52019"/>
    </source>
</evidence>
<feature type="domain" description="PKS/mFAS DH" evidence="11">
    <location>
        <begin position="932"/>
        <end position="1208"/>
    </location>
</feature>
<reference evidence="12 13" key="1">
    <citation type="journal article" date="2024" name="IMA Fungus">
        <title>Apiospora arundinis, a panoply of carbohydrate-active enzymes and secondary metabolites.</title>
        <authorList>
            <person name="Sorensen T."/>
            <person name="Petersen C."/>
            <person name="Muurmann A.T."/>
            <person name="Christiansen J.V."/>
            <person name="Brundto M.L."/>
            <person name="Overgaard C.K."/>
            <person name="Boysen A.T."/>
            <person name="Wollenberg R.D."/>
            <person name="Larsen T.O."/>
            <person name="Sorensen J.L."/>
            <person name="Nielsen K.L."/>
            <person name="Sondergaard T.E."/>
        </authorList>
    </citation>
    <scope>NUCLEOTIDE SEQUENCE [LARGE SCALE GENOMIC DNA]</scope>
    <source>
        <strain evidence="12 13">AAU 773</strain>
    </source>
</reference>
<keyword evidence="5" id="KW-0511">Multifunctional enzyme</keyword>
<dbReference type="SMART" id="SM00823">
    <property type="entry name" value="PKS_PP"/>
    <property type="match status" value="1"/>
</dbReference>
<keyword evidence="13" id="KW-1185">Reference proteome</keyword>
<dbReference type="InterPro" id="IPR032821">
    <property type="entry name" value="PKS_assoc"/>
</dbReference>
<dbReference type="Gene3D" id="3.40.50.720">
    <property type="entry name" value="NAD(P)-binding Rossmann-like Domain"/>
    <property type="match status" value="1"/>
</dbReference>
<dbReference type="CDD" id="cd00833">
    <property type="entry name" value="PKS"/>
    <property type="match status" value="1"/>
</dbReference>
<dbReference type="InterPro" id="IPR014031">
    <property type="entry name" value="Ketoacyl_synth_C"/>
</dbReference>
<dbReference type="InterPro" id="IPR016036">
    <property type="entry name" value="Malonyl_transacylase_ACP-bd"/>
</dbReference>
<keyword evidence="3" id="KW-0808">Transferase</keyword>
<dbReference type="InterPro" id="IPR020807">
    <property type="entry name" value="PKS_DH"/>
</dbReference>